<dbReference type="InterPro" id="IPR041413">
    <property type="entry name" value="MLTR_LBD"/>
</dbReference>
<sequence length="266" mass="29755">MKNDFRFGKALKALRSALNLSQLALANRLGSTQRHVSFLETGRSRPSPAFLQRLCAELNLSAAQRGALFEASDHRTPYPRRTLSSDEVTDTLNMITCRILDNWPFPGFILNPEWTVLRMNAPARVMFSNLGVDPDNESPNLLQLLLSPQFRARILNWGEASQGLYFRMLEKAERVPEIRQAFDQARREGVFDHIPQMITGNHPAPIYVPLRLSVPGGPTLEMTSFVGQLATVQDAIIEGLEVELMVPLDDATDAQIRAKGQGSKLF</sequence>
<organism evidence="2 3">
    <name type="scientific">Roseovarius litorisediminis</name>
    <dbReference type="NCBI Taxonomy" id="1312363"/>
    <lineage>
        <taxon>Bacteria</taxon>
        <taxon>Pseudomonadati</taxon>
        <taxon>Pseudomonadota</taxon>
        <taxon>Alphaproteobacteria</taxon>
        <taxon>Rhodobacterales</taxon>
        <taxon>Roseobacteraceae</taxon>
        <taxon>Roseovarius</taxon>
    </lineage>
</organism>
<dbReference type="InterPro" id="IPR010982">
    <property type="entry name" value="Lambda_DNA-bd_dom_sf"/>
</dbReference>
<dbReference type="PANTHER" id="PTHR35010">
    <property type="entry name" value="BLL4672 PROTEIN-RELATED"/>
    <property type="match status" value="1"/>
</dbReference>
<dbReference type="GO" id="GO:0003677">
    <property type="term" value="F:DNA binding"/>
    <property type="evidence" value="ECO:0007669"/>
    <property type="project" value="InterPro"/>
</dbReference>
<dbReference type="OrthoDB" id="9785973at2"/>
<dbReference type="InterPro" id="IPR001387">
    <property type="entry name" value="Cro/C1-type_HTH"/>
</dbReference>
<accession>A0A1Y5SLG7</accession>
<evidence type="ECO:0000313" key="2">
    <source>
        <dbReference type="EMBL" id="SLN41744.1"/>
    </source>
</evidence>
<gene>
    <name evidence="2" type="ORF">PEL8287_02103</name>
</gene>
<dbReference type="SMART" id="SM00530">
    <property type="entry name" value="HTH_XRE"/>
    <property type="match status" value="1"/>
</dbReference>
<dbReference type="RefSeq" id="WP_085892302.1">
    <property type="nucleotide sequence ID" value="NZ_FWFL01000004.1"/>
</dbReference>
<name>A0A1Y5SLG7_9RHOB</name>
<dbReference type="PROSITE" id="PS50943">
    <property type="entry name" value="HTH_CROC1"/>
    <property type="match status" value="1"/>
</dbReference>
<dbReference type="Pfam" id="PF17765">
    <property type="entry name" value="MLTR_LBD"/>
    <property type="match status" value="1"/>
</dbReference>
<reference evidence="2 3" key="1">
    <citation type="submission" date="2017-03" db="EMBL/GenBank/DDBJ databases">
        <authorList>
            <person name="Afonso C.L."/>
            <person name="Miller P.J."/>
            <person name="Scott M.A."/>
            <person name="Spackman E."/>
            <person name="Goraichik I."/>
            <person name="Dimitrov K.M."/>
            <person name="Suarez D.L."/>
            <person name="Swayne D.E."/>
        </authorList>
    </citation>
    <scope>NUCLEOTIDE SEQUENCE [LARGE SCALE GENOMIC DNA]</scope>
    <source>
        <strain evidence="2 3">CECT 8287</strain>
    </source>
</reference>
<dbReference type="SUPFAM" id="SSF47413">
    <property type="entry name" value="lambda repressor-like DNA-binding domains"/>
    <property type="match status" value="1"/>
</dbReference>
<dbReference type="AlphaFoldDB" id="A0A1Y5SLG7"/>
<dbReference type="Gene3D" id="1.10.260.40">
    <property type="entry name" value="lambda repressor-like DNA-binding domains"/>
    <property type="match status" value="1"/>
</dbReference>
<dbReference type="EMBL" id="FWFL01000004">
    <property type="protein sequence ID" value="SLN41744.1"/>
    <property type="molecule type" value="Genomic_DNA"/>
</dbReference>
<dbReference type="Gene3D" id="3.30.450.180">
    <property type="match status" value="1"/>
</dbReference>
<evidence type="ECO:0000313" key="3">
    <source>
        <dbReference type="Proteomes" id="UP000193827"/>
    </source>
</evidence>
<dbReference type="CDD" id="cd00093">
    <property type="entry name" value="HTH_XRE"/>
    <property type="match status" value="1"/>
</dbReference>
<feature type="domain" description="HTH cro/C1-type" evidence="1">
    <location>
        <begin position="11"/>
        <end position="65"/>
    </location>
</feature>
<proteinExistence type="predicted"/>
<protein>
    <submittedName>
        <fullName evidence="2">Helix-turn-helix domain protein</fullName>
    </submittedName>
</protein>
<dbReference type="PANTHER" id="PTHR35010:SF4">
    <property type="entry name" value="BLL5781 PROTEIN"/>
    <property type="match status" value="1"/>
</dbReference>
<keyword evidence="3" id="KW-1185">Reference proteome</keyword>
<dbReference type="Proteomes" id="UP000193827">
    <property type="component" value="Unassembled WGS sequence"/>
</dbReference>
<dbReference type="Pfam" id="PF01381">
    <property type="entry name" value="HTH_3"/>
    <property type="match status" value="1"/>
</dbReference>
<evidence type="ECO:0000259" key="1">
    <source>
        <dbReference type="PROSITE" id="PS50943"/>
    </source>
</evidence>